<organism evidence="3 4">
    <name type="scientific">Azospirillum aestuarii</name>
    <dbReference type="NCBI Taxonomy" id="2802052"/>
    <lineage>
        <taxon>Bacteria</taxon>
        <taxon>Pseudomonadati</taxon>
        <taxon>Pseudomonadota</taxon>
        <taxon>Alphaproteobacteria</taxon>
        <taxon>Rhodospirillales</taxon>
        <taxon>Azospirillaceae</taxon>
        <taxon>Azospirillum</taxon>
    </lineage>
</organism>
<dbReference type="InterPro" id="IPR009492">
    <property type="entry name" value="TniQ"/>
</dbReference>
<evidence type="ECO:0000256" key="1">
    <source>
        <dbReference type="SAM" id="MobiDB-lite"/>
    </source>
</evidence>
<dbReference type="Pfam" id="PF06527">
    <property type="entry name" value="TniQ"/>
    <property type="match status" value="1"/>
</dbReference>
<evidence type="ECO:0000259" key="2">
    <source>
        <dbReference type="Pfam" id="PF06527"/>
    </source>
</evidence>
<feature type="compositionally biased region" description="Basic and acidic residues" evidence="1">
    <location>
        <begin position="512"/>
        <end position="522"/>
    </location>
</feature>
<feature type="region of interest" description="Disordered" evidence="1">
    <location>
        <begin position="512"/>
        <end position="542"/>
    </location>
</feature>
<feature type="domain" description="TniQ" evidence="2">
    <location>
        <begin position="5"/>
        <end position="138"/>
    </location>
</feature>
<proteinExistence type="predicted"/>
<evidence type="ECO:0000313" key="4">
    <source>
        <dbReference type="Proteomes" id="UP000654452"/>
    </source>
</evidence>
<sequence>MSRLPVVPRPLPDEHLTAWFGRVAGVYSMTSLNLLNHIAEQAGQGPLSGALSHHPAPEPLTVLSRSLGLPLHTLVGLTVPRLRPLWGKTFRTGCTVYPPPLHCPACLAGDEAAGRPHHLRVDWTCALAFHCPVHDIALIPGCPACRHAGLVFHGPPAAARLHCVLCRTRLGTRSAESPDRRHHPGHWPAADRRQGPDPQTMHEAPFRAFLNDAMRALAWTPTAGAFSGAGCPASIRAVLIGLLETLALPARFDGGHARRTMLACSVRLPWMRMELPSWLGTDNLLSDFGTLAGPVRYDLLVAAYALLSGAERLISLRRWPPSREDWRVYCLADPLAQLLCAAAPETHAALLNPSKAWAPPLAERFEAAFTAMQDAEDERHRLAEHRRDDGAFVPNTEGSPLDHHLLHKLHGLGDHDLLTVDELLALRYAPNTDKDQPRANRVPPYVITAKAPAQNLPDHNETCPLAPSRLLSPDLFLAAARAAVAVKGPSQAEWADPKSRRQAWFRMMKEASHQLEQLKKEQAPAPAPIPHGPCPDLRPHDQ</sequence>
<reference evidence="3 4" key="1">
    <citation type="submission" date="2021-01" db="EMBL/GenBank/DDBJ databases">
        <title>Azospirillum sp. YIM DDC1 draft genome.</title>
        <authorList>
            <person name="Wang Y.-X."/>
        </authorList>
    </citation>
    <scope>NUCLEOTIDE SEQUENCE [LARGE SCALE GENOMIC DNA]</scope>
    <source>
        <strain evidence="3 4">YIM DDC1</strain>
    </source>
</reference>
<accession>A0ABS1I556</accession>
<dbReference type="Proteomes" id="UP000654452">
    <property type="component" value="Unassembled WGS sequence"/>
</dbReference>
<protein>
    <submittedName>
        <fullName evidence="3">TniQ family protein</fullName>
    </submittedName>
</protein>
<comment type="caution">
    <text evidence="3">The sequence shown here is derived from an EMBL/GenBank/DDBJ whole genome shotgun (WGS) entry which is preliminary data.</text>
</comment>
<dbReference type="EMBL" id="JAEPIV010000020">
    <property type="protein sequence ID" value="MBK4722044.1"/>
    <property type="molecule type" value="Genomic_DNA"/>
</dbReference>
<evidence type="ECO:0000313" key="3">
    <source>
        <dbReference type="EMBL" id="MBK4722044.1"/>
    </source>
</evidence>
<feature type="region of interest" description="Disordered" evidence="1">
    <location>
        <begin position="174"/>
        <end position="202"/>
    </location>
</feature>
<gene>
    <name evidence="3" type="ORF">JJL56_24630</name>
</gene>
<keyword evidence="4" id="KW-1185">Reference proteome</keyword>
<name>A0ABS1I556_9PROT</name>